<protein>
    <submittedName>
        <fullName evidence="1">Uncharacterized protein</fullName>
    </submittedName>
</protein>
<proteinExistence type="predicted"/>
<accession>A0AAN8KUB1</accession>
<sequence>MKQQGTKDILKQYPAFPLSAIIFSEMRSKFGMDVDRNILSGFGTMVDKIIAKTERSGMAVELLNLYKMAP</sequence>
<keyword evidence="2" id="KW-1185">Reference proteome</keyword>
<reference evidence="1 2" key="1">
    <citation type="submission" date="2021-04" db="EMBL/GenBank/DDBJ databases">
        <authorList>
            <person name="De Guttry C."/>
            <person name="Zahm M."/>
            <person name="Klopp C."/>
            <person name="Cabau C."/>
            <person name="Louis A."/>
            <person name="Berthelot C."/>
            <person name="Parey E."/>
            <person name="Roest Crollius H."/>
            <person name="Montfort J."/>
            <person name="Robinson-Rechavi M."/>
            <person name="Bucao C."/>
            <person name="Bouchez O."/>
            <person name="Gislard M."/>
            <person name="Lluch J."/>
            <person name="Milhes M."/>
            <person name="Lampietro C."/>
            <person name="Lopez Roques C."/>
            <person name="Donnadieu C."/>
            <person name="Braasch I."/>
            <person name="Desvignes T."/>
            <person name="Postlethwait J."/>
            <person name="Bobe J."/>
            <person name="Wedekind C."/>
            <person name="Guiguen Y."/>
        </authorList>
    </citation>
    <scope>NUCLEOTIDE SEQUENCE [LARGE SCALE GENOMIC DNA]</scope>
    <source>
        <strain evidence="1">Cs_M1</strain>
        <tissue evidence="1">Blood</tissue>
    </source>
</reference>
<dbReference type="EMBL" id="JAGTTL010000034">
    <property type="protein sequence ID" value="KAK6295514.1"/>
    <property type="molecule type" value="Genomic_DNA"/>
</dbReference>
<evidence type="ECO:0000313" key="2">
    <source>
        <dbReference type="Proteomes" id="UP001356427"/>
    </source>
</evidence>
<dbReference type="AlphaFoldDB" id="A0AAN8KUB1"/>
<gene>
    <name evidence="1" type="ORF">J4Q44_G00347400</name>
</gene>
<dbReference type="Proteomes" id="UP001356427">
    <property type="component" value="Unassembled WGS sequence"/>
</dbReference>
<name>A0AAN8KUB1_9TELE</name>
<organism evidence="1 2">
    <name type="scientific">Coregonus suidteri</name>
    <dbReference type="NCBI Taxonomy" id="861788"/>
    <lineage>
        <taxon>Eukaryota</taxon>
        <taxon>Metazoa</taxon>
        <taxon>Chordata</taxon>
        <taxon>Craniata</taxon>
        <taxon>Vertebrata</taxon>
        <taxon>Euteleostomi</taxon>
        <taxon>Actinopterygii</taxon>
        <taxon>Neopterygii</taxon>
        <taxon>Teleostei</taxon>
        <taxon>Protacanthopterygii</taxon>
        <taxon>Salmoniformes</taxon>
        <taxon>Salmonidae</taxon>
        <taxon>Coregoninae</taxon>
        <taxon>Coregonus</taxon>
    </lineage>
</organism>
<comment type="caution">
    <text evidence="1">The sequence shown here is derived from an EMBL/GenBank/DDBJ whole genome shotgun (WGS) entry which is preliminary data.</text>
</comment>
<evidence type="ECO:0000313" key="1">
    <source>
        <dbReference type="EMBL" id="KAK6295514.1"/>
    </source>
</evidence>